<keyword evidence="3" id="KW-1003">Cell membrane</keyword>
<dbReference type="InterPro" id="IPR004772">
    <property type="entry name" value="TrkH"/>
</dbReference>
<keyword evidence="8" id="KW-0406">Ion transport</keyword>
<name>A0ABU3DDT0_9RHOB</name>
<feature type="transmembrane region" description="Helical" evidence="10">
    <location>
        <begin position="196"/>
        <end position="219"/>
    </location>
</feature>
<keyword evidence="12" id="KW-1185">Reference proteome</keyword>
<evidence type="ECO:0000256" key="2">
    <source>
        <dbReference type="ARBA" id="ARBA00022448"/>
    </source>
</evidence>
<protein>
    <submittedName>
        <fullName evidence="11">TrkH family potassium uptake protein</fullName>
    </submittedName>
</protein>
<feature type="transmembrane region" description="Helical" evidence="10">
    <location>
        <begin position="411"/>
        <end position="432"/>
    </location>
</feature>
<dbReference type="Proteomes" id="UP001265259">
    <property type="component" value="Unassembled WGS sequence"/>
</dbReference>
<feature type="transmembrane region" description="Helical" evidence="10">
    <location>
        <begin position="135"/>
        <end position="153"/>
    </location>
</feature>
<evidence type="ECO:0000256" key="7">
    <source>
        <dbReference type="ARBA" id="ARBA00022989"/>
    </source>
</evidence>
<keyword evidence="4" id="KW-0633">Potassium transport</keyword>
<proteinExistence type="predicted"/>
<dbReference type="PROSITE" id="PS00141">
    <property type="entry name" value="ASP_PROTEASE"/>
    <property type="match status" value="1"/>
</dbReference>
<comment type="subcellular location">
    <subcellularLocation>
        <location evidence="1">Cell membrane</location>
        <topology evidence="1">Multi-pass membrane protein</topology>
    </subcellularLocation>
</comment>
<dbReference type="Pfam" id="PF02386">
    <property type="entry name" value="TrkH"/>
    <property type="match status" value="1"/>
</dbReference>
<sequence>MHLFRRLRRGLERLRHLPPPAQLASLYLGLIVLGTILLILPISNTGSVTPLDAAFTSVSAVTVTGLAVVDTGSDFTIVGQAIIACLIQLGGLGLMTFAVLVLTSLGIPVGFSHRVILREDLNQTSLGNLTSLVEQIFKIAVVVELGGALLLIIDFVPRLGLAEGIWSAIFTSVSAFNNAGFALYPDSLSGWVGDPLLNIVVPLMFIVSGLGFLVVGEIVNKRSWRKLSLHSKLMLSGTAILILWGTLTFGLLEWNNPGTLGGLESTSDRLWAAWFQGVTPRTAGFNTVDITQMREETSLLTIALMLIGGGSTSTAGGIKVTTFAVLIIATLAFFRRRQELTIFGRSIRGEELLKVLALTIVSMLLVMVSLFLLLIFEDASFLELAFEVSSAFGTVGLSLGATGDLTWAGKIVIMVVMFLGRVGPLTLGFFLATRTVPQVRYPEGRVFLG</sequence>
<feature type="transmembrane region" description="Helical" evidence="10">
    <location>
        <begin position="81"/>
        <end position="107"/>
    </location>
</feature>
<evidence type="ECO:0000256" key="3">
    <source>
        <dbReference type="ARBA" id="ARBA00022475"/>
    </source>
</evidence>
<evidence type="ECO:0000256" key="4">
    <source>
        <dbReference type="ARBA" id="ARBA00022538"/>
    </source>
</evidence>
<dbReference type="RefSeq" id="WP_311689628.1">
    <property type="nucleotide sequence ID" value="NZ_JAVRHL010000001.1"/>
</dbReference>
<dbReference type="NCBIfam" id="TIGR00933">
    <property type="entry name" value="2a38"/>
    <property type="match status" value="1"/>
</dbReference>
<evidence type="ECO:0000256" key="8">
    <source>
        <dbReference type="ARBA" id="ARBA00023065"/>
    </source>
</evidence>
<evidence type="ECO:0000256" key="10">
    <source>
        <dbReference type="SAM" id="Phobius"/>
    </source>
</evidence>
<feature type="transmembrane region" description="Helical" evidence="10">
    <location>
        <begin position="314"/>
        <end position="334"/>
    </location>
</feature>
<evidence type="ECO:0000256" key="1">
    <source>
        <dbReference type="ARBA" id="ARBA00004651"/>
    </source>
</evidence>
<keyword evidence="6" id="KW-0630">Potassium</keyword>
<keyword evidence="2" id="KW-0813">Transport</keyword>
<evidence type="ECO:0000256" key="5">
    <source>
        <dbReference type="ARBA" id="ARBA00022692"/>
    </source>
</evidence>
<feature type="transmembrane region" description="Helical" evidence="10">
    <location>
        <begin position="21"/>
        <end position="42"/>
    </location>
</feature>
<dbReference type="InterPro" id="IPR001969">
    <property type="entry name" value="Aspartic_peptidase_AS"/>
</dbReference>
<dbReference type="PANTHER" id="PTHR32024">
    <property type="entry name" value="TRK SYSTEM POTASSIUM UPTAKE PROTEIN TRKG-RELATED"/>
    <property type="match status" value="1"/>
</dbReference>
<keyword evidence="9 10" id="KW-0472">Membrane</keyword>
<keyword evidence="5 10" id="KW-0812">Transmembrane</keyword>
<comment type="caution">
    <text evidence="11">The sequence shown here is derived from an EMBL/GenBank/DDBJ whole genome shotgun (WGS) entry which is preliminary data.</text>
</comment>
<keyword evidence="7 10" id="KW-1133">Transmembrane helix</keyword>
<feature type="transmembrane region" description="Helical" evidence="10">
    <location>
        <begin position="355"/>
        <end position="376"/>
    </location>
</feature>
<reference evidence="11 12" key="1">
    <citation type="submission" date="2023-09" db="EMBL/GenBank/DDBJ databases">
        <authorList>
            <person name="Rey-Velasco X."/>
        </authorList>
    </citation>
    <scope>NUCLEOTIDE SEQUENCE [LARGE SCALE GENOMIC DNA]</scope>
    <source>
        <strain evidence="11 12">F158</strain>
    </source>
</reference>
<evidence type="ECO:0000313" key="12">
    <source>
        <dbReference type="Proteomes" id="UP001265259"/>
    </source>
</evidence>
<dbReference type="EMBL" id="JAVRHL010000001">
    <property type="protein sequence ID" value="MDT0681873.1"/>
    <property type="molecule type" value="Genomic_DNA"/>
</dbReference>
<accession>A0ABU3DDT0</accession>
<feature type="transmembrane region" description="Helical" evidence="10">
    <location>
        <begin position="231"/>
        <end position="252"/>
    </location>
</feature>
<dbReference type="InterPro" id="IPR003445">
    <property type="entry name" value="Cat_transpt"/>
</dbReference>
<evidence type="ECO:0000313" key="11">
    <source>
        <dbReference type="EMBL" id="MDT0681873.1"/>
    </source>
</evidence>
<evidence type="ECO:0000256" key="9">
    <source>
        <dbReference type="ARBA" id="ARBA00023136"/>
    </source>
</evidence>
<evidence type="ECO:0000256" key="6">
    <source>
        <dbReference type="ARBA" id="ARBA00022958"/>
    </source>
</evidence>
<dbReference type="PANTHER" id="PTHR32024:SF1">
    <property type="entry name" value="KTR SYSTEM POTASSIUM UPTAKE PROTEIN B"/>
    <property type="match status" value="1"/>
</dbReference>
<gene>
    <name evidence="11" type="ORF">RM543_04180</name>
</gene>
<feature type="transmembrane region" description="Helical" evidence="10">
    <location>
        <begin position="165"/>
        <end position="184"/>
    </location>
</feature>
<organism evidence="11 12">
    <name type="scientific">Tropicimonas omnivorans</name>
    <dbReference type="NCBI Taxonomy" id="3075590"/>
    <lineage>
        <taxon>Bacteria</taxon>
        <taxon>Pseudomonadati</taxon>
        <taxon>Pseudomonadota</taxon>
        <taxon>Alphaproteobacteria</taxon>
        <taxon>Rhodobacterales</taxon>
        <taxon>Roseobacteraceae</taxon>
        <taxon>Tropicimonas</taxon>
    </lineage>
</organism>